<name>A0A6A4KI74_APOLU</name>
<reference evidence="1" key="1">
    <citation type="journal article" date="2021" name="Mol. Ecol. Resour.">
        <title>Apolygus lucorum genome provides insights into omnivorousness and mesophyll feeding.</title>
        <authorList>
            <person name="Liu Y."/>
            <person name="Liu H."/>
            <person name="Wang H."/>
            <person name="Huang T."/>
            <person name="Liu B."/>
            <person name="Yang B."/>
            <person name="Yin L."/>
            <person name="Li B."/>
            <person name="Zhang Y."/>
            <person name="Zhang S."/>
            <person name="Jiang F."/>
            <person name="Zhang X."/>
            <person name="Ren Y."/>
            <person name="Wang B."/>
            <person name="Wang S."/>
            <person name="Lu Y."/>
            <person name="Wu K."/>
            <person name="Fan W."/>
            <person name="Wang G."/>
        </authorList>
    </citation>
    <scope>NUCLEOTIDE SEQUENCE</scope>
    <source>
        <strain evidence="1">12Hb</strain>
    </source>
</reference>
<dbReference type="AlphaFoldDB" id="A0A6A4KI74"/>
<comment type="caution">
    <text evidence="1">The sequence shown here is derived from an EMBL/GenBank/DDBJ whole genome shotgun (WGS) entry which is preliminary data.</text>
</comment>
<organism evidence="1 2">
    <name type="scientific">Apolygus lucorum</name>
    <name type="common">Small green plant bug</name>
    <name type="synonym">Lygocoris lucorum</name>
    <dbReference type="NCBI Taxonomy" id="248454"/>
    <lineage>
        <taxon>Eukaryota</taxon>
        <taxon>Metazoa</taxon>
        <taxon>Ecdysozoa</taxon>
        <taxon>Arthropoda</taxon>
        <taxon>Hexapoda</taxon>
        <taxon>Insecta</taxon>
        <taxon>Pterygota</taxon>
        <taxon>Neoptera</taxon>
        <taxon>Paraneoptera</taxon>
        <taxon>Hemiptera</taxon>
        <taxon>Heteroptera</taxon>
        <taxon>Panheteroptera</taxon>
        <taxon>Cimicomorpha</taxon>
        <taxon>Miridae</taxon>
        <taxon>Mirini</taxon>
        <taxon>Apolygus</taxon>
    </lineage>
</organism>
<dbReference type="EMBL" id="WIXP02000001">
    <property type="protein sequence ID" value="KAF6215954.1"/>
    <property type="molecule type" value="Genomic_DNA"/>
</dbReference>
<accession>A0A6A4KI74</accession>
<dbReference type="Proteomes" id="UP000466442">
    <property type="component" value="Linkage Group LG1"/>
</dbReference>
<keyword evidence="2" id="KW-1185">Reference proteome</keyword>
<evidence type="ECO:0000313" key="2">
    <source>
        <dbReference type="Proteomes" id="UP000466442"/>
    </source>
</evidence>
<evidence type="ECO:0000313" key="1">
    <source>
        <dbReference type="EMBL" id="KAF6215954.1"/>
    </source>
</evidence>
<gene>
    <name evidence="1" type="ORF">GE061_000291</name>
</gene>
<proteinExistence type="predicted"/>
<protein>
    <submittedName>
        <fullName evidence="1">Uncharacterized protein</fullName>
    </submittedName>
</protein>
<sequence length="88" mass="9748">MVTRTAGNKNSLVGRDSVRFLSIFAKEADKMVLTQEKIKNCTPIGKKPKKSSFIPRTQYEETEMMAAINAVKDGTPEATELMVSLGLR</sequence>